<proteinExistence type="inferred from homology"/>
<dbReference type="InterPro" id="IPR004328">
    <property type="entry name" value="BRO1_dom"/>
</dbReference>
<dbReference type="STRING" id="278938.A0A4Z1I086"/>
<dbReference type="AlphaFoldDB" id="A0A4Z1I086"/>
<dbReference type="Gene3D" id="1.25.40.280">
    <property type="entry name" value="alix/aip1 like domains"/>
    <property type="match status" value="1"/>
</dbReference>
<dbReference type="CDD" id="cd09236">
    <property type="entry name" value="V_AnPalA_UmRIM20_like"/>
    <property type="match status" value="1"/>
</dbReference>
<dbReference type="GO" id="GO:0005768">
    <property type="term" value="C:endosome"/>
    <property type="evidence" value="ECO:0007669"/>
    <property type="project" value="TreeGrafter"/>
</dbReference>
<protein>
    <recommendedName>
        <fullName evidence="3">BRO1 domain-containing protein</fullName>
    </recommendedName>
</protein>
<dbReference type="SMART" id="SM01041">
    <property type="entry name" value="BRO1"/>
    <property type="match status" value="1"/>
</dbReference>
<comment type="similarity">
    <text evidence="1">Belongs to the palA/RIM20 family.</text>
</comment>
<dbReference type="Gene3D" id="1.20.120.560">
    <property type="entry name" value="alix/aip1 in complex with the ypdl late domain"/>
    <property type="match status" value="1"/>
</dbReference>
<feature type="domain" description="BRO1" evidence="3">
    <location>
        <begin position="4"/>
        <end position="397"/>
    </location>
</feature>
<gene>
    <name evidence="4" type="ORF">BELL_1496g00010</name>
</gene>
<dbReference type="InterPro" id="IPR025304">
    <property type="entry name" value="ALIX_V_dom"/>
</dbReference>
<accession>A0A4Z1I086</accession>
<dbReference type="PANTHER" id="PTHR23030:SF39">
    <property type="entry name" value="PROGRAMMED CELL DEATH 6-INTERACTING PROTEIN"/>
    <property type="match status" value="1"/>
</dbReference>
<evidence type="ECO:0000256" key="2">
    <source>
        <dbReference type="SAM" id="MobiDB-lite"/>
    </source>
</evidence>
<feature type="compositionally biased region" description="Gly residues" evidence="2">
    <location>
        <begin position="845"/>
        <end position="857"/>
    </location>
</feature>
<dbReference type="Gene3D" id="1.20.140.50">
    <property type="entry name" value="alix/aip1 like domains"/>
    <property type="match status" value="1"/>
</dbReference>
<organism evidence="4 5">
    <name type="scientific">Botrytis elliptica</name>
    <dbReference type="NCBI Taxonomy" id="278938"/>
    <lineage>
        <taxon>Eukaryota</taxon>
        <taxon>Fungi</taxon>
        <taxon>Dikarya</taxon>
        <taxon>Ascomycota</taxon>
        <taxon>Pezizomycotina</taxon>
        <taxon>Leotiomycetes</taxon>
        <taxon>Helotiales</taxon>
        <taxon>Sclerotiniaceae</taxon>
        <taxon>Botrytis</taxon>
    </lineage>
</organism>
<dbReference type="Pfam" id="PF13949">
    <property type="entry name" value="ALIX_LYPXL_bnd"/>
    <property type="match status" value="1"/>
</dbReference>
<dbReference type="CDD" id="cd09241">
    <property type="entry name" value="BRO1_ScRim20-like"/>
    <property type="match status" value="1"/>
</dbReference>
<dbReference type="Pfam" id="PF03097">
    <property type="entry name" value="BRO1"/>
    <property type="match status" value="1"/>
</dbReference>
<feature type="region of interest" description="Disordered" evidence="2">
    <location>
        <begin position="845"/>
        <end position="887"/>
    </location>
</feature>
<dbReference type="Proteomes" id="UP000297229">
    <property type="component" value="Unassembled WGS sequence"/>
</dbReference>
<evidence type="ECO:0000259" key="3">
    <source>
        <dbReference type="PROSITE" id="PS51180"/>
    </source>
</evidence>
<keyword evidence="5" id="KW-1185">Reference proteome</keyword>
<dbReference type="InterPro" id="IPR038499">
    <property type="entry name" value="BRO1_sf"/>
</dbReference>
<evidence type="ECO:0000313" key="5">
    <source>
        <dbReference type="Proteomes" id="UP000297229"/>
    </source>
</evidence>
<evidence type="ECO:0000256" key="1">
    <source>
        <dbReference type="ARBA" id="ARBA00038154"/>
    </source>
</evidence>
<sequence>MASNILFLPFRKATNLQLSDAIKQYISTKYDQHPDMFKQDLEVIDALRRDAIHVREPHTTGIRKISAYAGQLSWLGGKFPIDIGVEFSWYPALGYNIDRLVVENNLKFELANVMFNLAALYSQLAKSANRATADGLKIACNNFSLAAGVLKHLKEEIIPELRTSPPEDMDDDTLECLQSLMLAQAQECFWARARGNGTKDALVAKLAAKVSDLYSQASDWGMKSNAISSEWLHHSSVKHHHFAAAAQYRMACDCLEKRKYGEEVARLTDSIVCANEGIKEIKYVNKAVASELQLLKNTVTECLKRAEKDNDLIYLDPVPPKNELKRLERASMANPIIPKEVSEPMTFLGDHKEFGPPLFSKLVPFAVHVAASIYEERRDRIVNNNIIDELEILTTRIHDTLRSLNLPGSLQALEKPLGLPPTLLSHAEELRQADAIGRINRSFSDAAKLKASDEAIFLEAKELLQSEASENDRLLRKFGSDRWARLDSRSASPKLYTQVDEIEGYFKSAANSDQVVIVKFREYESILQILTSSDRDIGNFVPSSRRVNIPPNLEGEVSKLRNSLNEISRLESRRRRKIEAIREKAKKDDINHSILAETARLERDYPSTPVVPAHFEDFFERRLSHTYDADLTSLKTESEEQEKLLQQLEIANGSFIKARAGDTSTREREQALQKLEMAYYKYKEIVNNVDGGRKFYNDLAKIVGRFRDGCKAFVQDRREEARRMEADLSMPLKPMSSLSLHHPQPGVGGGVSIGGHHAPPPPQSLIPVQMQGGEVPSPRREMSPIQAPVPQRASLQSTPVNVGGAGPGGVGNVGGMPGAFANSVNMGGGAGATWNPELGIKFGGSGAAGNAVGGGGENAPPPQTQAQPKQTTWDPSAGLRFGGGGGG</sequence>
<name>A0A4Z1I086_9HELO</name>
<dbReference type="PROSITE" id="PS51180">
    <property type="entry name" value="BRO1"/>
    <property type="match status" value="1"/>
</dbReference>
<dbReference type="EMBL" id="PQXM01001494">
    <property type="protein sequence ID" value="TGO54746.1"/>
    <property type="molecule type" value="Genomic_DNA"/>
</dbReference>
<evidence type="ECO:0000313" key="4">
    <source>
        <dbReference type="EMBL" id="TGO54746.1"/>
    </source>
</evidence>
<comment type="caution">
    <text evidence="4">The sequence shown here is derived from an EMBL/GenBank/DDBJ whole genome shotgun (WGS) entry which is preliminary data.</text>
</comment>
<dbReference type="PANTHER" id="PTHR23030">
    <property type="entry name" value="PCD6 INTERACTING PROTEIN-RELATED"/>
    <property type="match status" value="1"/>
</dbReference>
<reference evidence="4 5" key="1">
    <citation type="submission" date="2017-12" db="EMBL/GenBank/DDBJ databases">
        <title>Comparative genomics of Botrytis spp.</title>
        <authorList>
            <person name="Valero-Jimenez C.A."/>
            <person name="Tapia P."/>
            <person name="Veloso J."/>
            <person name="Silva-Moreno E."/>
            <person name="Staats M."/>
            <person name="Valdes J.H."/>
            <person name="Van Kan J.A.L."/>
        </authorList>
    </citation>
    <scope>NUCLEOTIDE SEQUENCE [LARGE SCALE GENOMIC DNA]</scope>
    <source>
        <strain evidence="4 5">Be9601</strain>
    </source>
</reference>